<dbReference type="Pfam" id="PF06841">
    <property type="entry name" value="Phage_T4_gp19"/>
    <property type="match status" value="1"/>
</dbReference>
<comment type="caution">
    <text evidence="2">The sequence shown here is derived from an EMBL/GenBank/DDBJ whole genome shotgun (WGS) entry which is preliminary data.</text>
</comment>
<dbReference type="Proteomes" id="UP001501705">
    <property type="component" value="Unassembled WGS sequence"/>
</dbReference>
<feature type="compositionally biased region" description="Basic and acidic residues" evidence="1">
    <location>
        <begin position="395"/>
        <end position="405"/>
    </location>
</feature>
<accession>A0ABN2CWN0</accession>
<gene>
    <name evidence="2" type="ORF">GCM10009804_20340</name>
</gene>
<organism evidence="2 3">
    <name type="scientific">Kribbella hippodromi</name>
    <dbReference type="NCBI Taxonomy" id="434347"/>
    <lineage>
        <taxon>Bacteria</taxon>
        <taxon>Bacillati</taxon>
        <taxon>Actinomycetota</taxon>
        <taxon>Actinomycetes</taxon>
        <taxon>Propionibacteriales</taxon>
        <taxon>Kribbellaceae</taxon>
        <taxon>Kribbella</taxon>
    </lineage>
</organism>
<evidence type="ECO:0008006" key="4">
    <source>
        <dbReference type="Google" id="ProtNLM"/>
    </source>
</evidence>
<name>A0ABN2CWN0_9ACTN</name>
<dbReference type="InterPro" id="IPR010667">
    <property type="entry name" value="Phage_T4_Gp19"/>
</dbReference>
<feature type="region of interest" description="Disordered" evidence="1">
    <location>
        <begin position="1"/>
        <end position="26"/>
    </location>
</feature>
<evidence type="ECO:0000313" key="3">
    <source>
        <dbReference type="Proteomes" id="UP001501705"/>
    </source>
</evidence>
<evidence type="ECO:0000256" key="1">
    <source>
        <dbReference type="SAM" id="MobiDB-lite"/>
    </source>
</evidence>
<dbReference type="EMBL" id="BAAAPH010000005">
    <property type="protein sequence ID" value="GAA1563601.1"/>
    <property type="molecule type" value="Genomic_DNA"/>
</dbReference>
<dbReference type="RefSeq" id="WP_344233133.1">
    <property type="nucleotide sequence ID" value="NZ_BAAAPH010000005.1"/>
</dbReference>
<evidence type="ECO:0000313" key="2">
    <source>
        <dbReference type="EMBL" id="GAA1563601.1"/>
    </source>
</evidence>
<proteinExistence type="predicted"/>
<protein>
    <recommendedName>
        <fullName evidence="4">Phage tail protein</fullName>
    </recommendedName>
</protein>
<keyword evidence="3" id="KW-1185">Reference proteome</keyword>
<feature type="region of interest" description="Disordered" evidence="1">
    <location>
        <begin position="350"/>
        <end position="411"/>
    </location>
</feature>
<reference evidence="2 3" key="1">
    <citation type="journal article" date="2019" name="Int. J. Syst. Evol. Microbiol.">
        <title>The Global Catalogue of Microorganisms (GCM) 10K type strain sequencing project: providing services to taxonomists for standard genome sequencing and annotation.</title>
        <authorList>
            <consortium name="The Broad Institute Genomics Platform"/>
            <consortium name="The Broad Institute Genome Sequencing Center for Infectious Disease"/>
            <person name="Wu L."/>
            <person name="Ma J."/>
        </authorList>
    </citation>
    <scope>NUCLEOTIDE SEQUENCE [LARGE SCALE GENOMIC DNA]</scope>
    <source>
        <strain evidence="2 3">JCM 15572</strain>
    </source>
</reference>
<sequence>MTIPSLQGLSDPGRLVGAGRPLRESAGERPRLGMTMWFGVSVPRLDSGEPKWLGAWSSCSGLEVNLTPEGPFDEGGNYTAPHLLPGRIGYQKVTLERAMTAEGTAKVRSWLERLAKDWASGGSASTGSPVVVTLYSGIGRNATKIHSWELADPVPVAWIVPQFSTAGGGFAVEKLVLQHSGFLKPALPPAQELQLVGPADETLIFRFNPGKIVLSKAREANNGKKRFTSGTEVIDANSLSIRVGDLRVEGTAAVEQAGTLLRDWLEFEGWKTAQPRLAAKPEQKPLCHECGKTASTPPGAPGTPKALRAVWGPARGGLPETMTLKQFELTITRFTPDGQPSRATVSLTLQEYSPPPTRNSGRAAISSHRGPAATPAPRPPAASPTGRDTSAARESAGRQGEDPLRTKAARR</sequence>